<evidence type="ECO:0000256" key="1">
    <source>
        <dbReference type="SAM" id="MobiDB-lite"/>
    </source>
</evidence>
<reference evidence="4" key="1">
    <citation type="journal article" date="2014" name="Proc. Natl. Acad. Sci. U.S.A.">
        <title>Extensive sampling of basidiomycete genomes demonstrates inadequacy of the white-rot/brown-rot paradigm for wood decay fungi.</title>
        <authorList>
            <person name="Riley R."/>
            <person name="Salamov A.A."/>
            <person name="Brown D.W."/>
            <person name="Nagy L.G."/>
            <person name="Floudas D."/>
            <person name="Held B.W."/>
            <person name="Levasseur A."/>
            <person name="Lombard V."/>
            <person name="Morin E."/>
            <person name="Otillar R."/>
            <person name="Lindquist E.A."/>
            <person name="Sun H."/>
            <person name="LaButti K.M."/>
            <person name="Schmutz J."/>
            <person name="Jabbour D."/>
            <person name="Luo H."/>
            <person name="Baker S.E."/>
            <person name="Pisabarro A.G."/>
            <person name="Walton J.D."/>
            <person name="Blanchette R.A."/>
            <person name="Henrissat B."/>
            <person name="Martin F."/>
            <person name="Cullen D."/>
            <person name="Hibbett D.S."/>
            <person name="Grigoriev I.V."/>
        </authorList>
    </citation>
    <scope>NUCLEOTIDE SEQUENCE [LARGE SCALE GENOMIC DNA]</scope>
    <source>
        <strain evidence="4">CBS 339.88</strain>
    </source>
</reference>
<evidence type="ECO:0000256" key="2">
    <source>
        <dbReference type="SAM" id="Phobius"/>
    </source>
</evidence>
<feature type="transmembrane region" description="Helical" evidence="2">
    <location>
        <begin position="6"/>
        <end position="30"/>
    </location>
</feature>
<keyword evidence="2" id="KW-1133">Transmembrane helix</keyword>
<feature type="transmembrane region" description="Helical" evidence="2">
    <location>
        <begin position="51"/>
        <end position="73"/>
    </location>
</feature>
<feature type="transmembrane region" description="Helical" evidence="2">
    <location>
        <begin position="93"/>
        <end position="112"/>
    </location>
</feature>
<accession>A0A067SPD1</accession>
<keyword evidence="2" id="KW-0472">Membrane</keyword>
<name>A0A067SPD1_GALM3</name>
<dbReference type="AlphaFoldDB" id="A0A067SPD1"/>
<evidence type="ECO:0000313" key="4">
    <source>
        <dbReference type="Proteomes" id="UP000027222"/>
    </source>
</evidence>
<organism evidence="3 4">
    <name type="scientific">Galerina marginata (strain CBS 339.88)</name>
    <dbReference type="NCBI Taxonomy" id="685588"/>
    <lineage>
        <taxon>Eukaryota</taxon>
        <taxon>Fungi</taxon>
        <taxon>Dikarya</taxon>
        <taxon>Basidiomycota</taxon>
        <taxon>Agaricomycotina</taxon>
        <taxon>Agaricomycetes</taxon>
        <taxon>Agaricomycetidae</taxon>
        <taxon>Agaricales</taxon>
        <taxon>Agaricineae</taxon>
        <taxon>Strophariaceae</taxon>
        <taxon>Galerina</taxon>
    </lineage>
</organism>
<dbReference type="OrthoDB" id="3038148at2759"/>
<dbReference type="Proteomes" id="UP000027222">
    <property type="component" value="Unassembled WGS sequence"/>
</dbReference>
<feature type="compositionally biased region" description="Low complexity" evidence="1">
    <location>
        <begin position="135"/>
        <end position="147"/>
    </location>
</feature>
<keyword evidence="4" id="KW-1185">Reference proteome</keyword>
<dbReference type="EMBL" id="KL142407">
    <property type="protein sequence ID" value="KDR68633.1"/>
    <property type="molecule type" value="Genomic_DNA"/>
</dbReference>
<gene>
    <name evidence="3" type="ORF">GALMADRAFT_1038219</name>
</gene>
<sequence length="165" mass="17573">MILNNLFSAALFTTVSTTLVTTVLIAYRIYSVAHQNGQDFFKKSFKNILDLLVQSAAAYSILSILYAVCGVTPLKDPNINLPKIFPLEVYMGLLYSFTAGVSPTIMVARIVLAKTANDESVTAAHISGLQFHGRTTSATSTQSRTNSIHAVGGGDSLASDPEKGG</sequence>
<evidence type="ECO:0000313" key="3">
    <source>
        <dbReference type="EMBL" id="KDR68633.1"/>
    </source>
</evidence>
<protein>
    <submittedName>
        <fullName evidence="3">Uncharacterized protein</fullName>
    </submittedName>
</protein>
<keyword evidence="2" id="KW-0812">Transmembrane</keyword>
<dbReference type="HOGENOM" id="CLU_1610871_0_0_1"/>
<feature type="region of interest" description="Disordered" evidence="1">
    <location>
        <begin position="135"/>
        <end position="165"/>
    </location>
</feature>
<proteinExistence type="predicted"/>